<dbReference type="AlphaFoldDB" id="A0AAW9NWF2"/>
<dbReference type="PROSITE" id="PS51462">
    <property type="entry name" value="NUDIX"/>
    <property type="match status" value="1"/>
</dbReference>
<name>A0AAW9NWF2_9BACL</name>
<dbReference type="RefSeq" id="WP_326124885.1">
    <property type="nucleotide sequence ID" value="NZ_JARSFG010000026.1"/>
</dbReference>
<accession>A0AAW9NWF2</accession>
<dbReference type="PANTHER" id="PTHR43736:SF1">
    <property type="entry name" value="DIHYDRONEOPTERIN TRIPHOSPHATE DIPHOSPHATASE"/>
    <property type="match status" value="1"/>
</dbReference>
<reference evidence="3 4" key="1">
    <citation type="submission" date="2023-03" db="EMBL/GenBank/DDBJ databases">
        <title>Bacillus Genome Sequencing.</title>
        <authorList>
            <person name="Dunlap C."/>
        </authorList>
    </citation>
    <scope>NUCLEOTIDE SEQUENCE [LARGE SCALE GENOMIC DNA]</scope>
    <source>
        <strain evidence="3 4">B-59205</strain>
    </source>
</reference>
<dbReference type="Proteomes" id="UP001344888">
    <property type="component" value="Unassembled WGS sequence"/>
</dbReference>
<dbReference type="PANTHER" id="PTHR43736">
    <property type="entry name" value="ADP-RIBOSE PYROPHOSPHATASE"/>
    <property type="match status" value="1"/>
</dbReference>
<dbReference type="EMBL" id="JARSFG010000026">
    <property type="protein sequence ID" value="MEC1180305.1"/>
    <property type="molecule type" value="Genomic_DNA"/>
</dbReference>
<gene>
    <name evidence="3" type="ORF">P9B03_17565</name>
</gene>
<protein>
    <submittedName>
        <fullName evidence="3">NUDIX domain-containing protein</fullName>
    </submittedName>
</protein>
<organism evidence="3 4">
    <name type="scientific">Metasolibacillus meyeri</name>
    <dbReference type="NCBI Taxonomy" id="1071052"/>
    <lineage>
        <taxon>Bacteria</taxon>
        <taxon>Bacillati</taxon>
        <taxon>Bacillota</taxon>
        <taxon>Bacilli</taxon>
        <taxon>Bacillales</taxon>
        <taxon>Caryophanaceae</taxon>
        <taxon>Metasolibacillus</taxon>
    </lineage>
</organism>
<dbReference type="SUPFAM" id="SSF55811">
    <property type="entry name" value="Nudix"/>
    <property type="match status" value="1"/>
</dbReference>
<evidence type="ECO:0000259" key="2">
    <source>
        <dbReference type="PROSITE" id="PS51462"/>
    </source>
</evidence>
<feature type="domain" description="Nudix hydrolase" evidence="2">
    <location>
        <begin position="1"/>
        <end position="145"/>
    </location>
</feature>
<comment type="caution">
    <text evidence="3">The sequence shown here is derived from an EMBL/GenBank/DDBJ whole genome shotgun (WGS) entry which is preliminary data.</text>
</comment>
<evidence type="ECO:0000313" key="4">
    <source>
        <dbReference type="Proteomes" id="UP001344888"/>
    </source>
</evidence>
<proteinExistence type="inferred from homology"/>
<evidence type="ECO:0000313" key="3">
    <source>
        <dbReference type="EMBL" id="MEC1180305.1"/>
    </source>
</evidence>
<dbReference type="Gene3D" id="3.90.79.10">
    <property type="entry name" value="Nucleoside Triphosphate Pyrophosphohydrolase"/>
    <property type="match status" value="1"/>
</dbReference>
<keyword evidence="4" id="KW-1185">Reference proteome</keyword>
<comment type="similarity">
    <text evidence="1">Belongs to the Nudix hydrolase family.</text>
</comment>
<dbReference type="CDD" id="cd04665">
    <property type="entry name" value="NUDIX_RppH"/>
    <property type="match status" value="1"/>
</dbReference>
<dbReference type="InterPro" id="IPR000086">
    <property type="entry name" value="NUDIX_hydrolase_dom"/>
</dbReference>
<dbReference type="InterPro" id="IPR015797">
    <property type="entry name" value="NUDIX_hydrolase-like_dom_sf"/>
</dbReference>
<evidence type="ECO:0000256" key="1">
    <source>
        <dbReference type="ARBA" id="ARBA00005582"/>
    </source>
</evidence>
<dbReference type="Pfam" id="PF00293">
    <property type="entry name" value="NUDIX"/>
    <property type="match status" value="1"/>
</dbReference>
<sequence length="157" mass="18394">MFTFIDENGYKVVLRFDQGPFEVEPRHVLALVQHKGKWLCAVHKERGVEFPGGKQEEGETLLQAAVREVYEETQVHVKDIEWFAYYVVHTETPFCKAVFTAKVKDIESFVGEYETTGRLWLTIDELLHHPNLSFYMRDEGMKKMLEEVSHGEEKRND</sequence>
<dbReference type="InterPro" id="IPR014078">
    <property type="entry name" value="Nudix_YtkD"/>
</dbReference>